<evidence type="ECO:0000256" key="1">
    <source>
        <dbReference type="ARBA" id="ARBA00010641"/>
    </source>
</evidence>
<dbReference type="Proteomes" id="UP001320831">
    <property type="component" value="Unassembled WGS sequence"/>
</dbReference>
<feature type="domain" description="RNA polymerase sigma-70 region 2" evidence="5">
    <location>
        <begin position="16"/>
        <end position="82"/>
    </location>
</feature>
<sequence length="201" mass="22911">MTSIGTPLRAFFESEVERLLDRLYGTALRLTRNRADAEDLVADTLAKAWVKLPELRDRQAFEKWVFRILVNGFISERRKRQARPREVTAATTCGEDTFSLFEKVHQPFLLWWGNPEQELLDKLLREDIESAVEELPEEFRLVVVMIELWGLSYAETANTLDIPIGTVRSRLSRGRSLLQGALWRQAGEAGIAPGNAKGDAR</sequence>
<keyword evidence="2" id="KW-0805">Transcription regulation</keyword>
<dbReference type="Gene3D" id="1.10.10.10">
    <property type="entry name" value="Winged helix-like DNA-binding domain superfamily/Winged helix DNA-binding domain"/>
    <property type="match status" value="1"/>
</dbReference>
<dbReference type="Gene3D" id="1.10.1740.10">
    <property type="match status" value="1"/>
</dbReference>
<evidence type="ECO:0000259" key="6">
    <source>
        <dbReference type="Pfam" id="PF08281"/>
    </source>
</evidence>
<evidence type="ECO:0000256" key="3">
    <source>
        <dbReference type="ARBA" id="ARBA00023082"/>
    </source>
</evidence>
<dbReference type="InterPro" id="IPR013249">
    <property type="entry name" value="RNA_pol_sigma70_r4_t2"/>
</dbReference>
<dbReference type="InterPro" id="IPR039425">
    <property type="entry name" value="RNA_pol_sigma-70-like"/>
</dbReference>
<dbReference type="InterPro" id="IPR013324">
    <property type="entry name" value="RNA_pol_sigma_r3/r4-like"/>
</dbReference>
<name>A0ABT2LJ71_9HYPH</name>
<evidence type="ECO:0000256" key="4">
    <source>
        <dbReference type="ARBA" id="ARBA00023163"/>
    </source>
</evidence>
<dbReference type="PANTHER" id="PTHR43133">
    <property type="entry name" value="RNA POLYMERASE ECF-TYPE SIGMA FACTO"/>
    <property type="match status" value="1"/>
</dbReference>
<comment type="similarity">
    <text evidence="1">Belongs to the sigma-70 factor family. ECF subfamily.</text>
</comment>
<evidence type="ECO:0000313" key="8">
    <source>
        <dbReference type="Proteomes" id="UP001320831"/>
    </source>
</evidence>
<accession>A0ABT2LJ71</accession>
<gene>
    <name evidence="7" type="ORF">N5A92_01575</name>
</gene>
<dbReference type="InterPro" id="IPR014284">
    <property type="entry name" value="RNA_pol_sigma-70_dom"/>
</dbReference>
<dbReference type="Pfam" id="PF04542">
    <property type="entry name" value="Sigma70_r2"/>
    <property type="match status" value="1"/>
</dbReference>
<dbReference type="InterPro" id="IPR036388">
    <property type="entry name" value="WH-like_DNA-bd_sf"/>
</dbReference>
<dbReference type="EMBL" id="JAOCZP010000001">
    <property type="protein sequence ID" value="MCT7373738.1"/>
    <property type="molecule type" value="Genomic_DNA"/>
</dbReference>
<dbReference type="SUPFAM" id="SSF88946">
    <property type="entry name" value="Sigma2 domain of RNA polymerase sigma factors"/>
    <property type="match status" value="1"/>
</dbReference>
<evidence type="ECO:0000256" key="2">
    <source>
        <dbReference type="ARBA" id="ARBA00023015"/>
    </source>
</evidence>
<dbReference type="RefSeq" id="WP_260900064.1">
    <property type="nucleotide sequence ID" value="NZ_JAOCZP010000001.1"/>
</dbReference>
<dbReference type="InterPro" id="IPR013325">
    <property type="entry name" value="RNA_pol_sigma_r2"/>
</dbReference>
<dbReference type="Pfam" id="PF08281">
    <property type="entry name" value="Sigma70_r4_2"/>
    <property type="match status" value="1"/>
</dbReference>
<evidence type="ECO:0000259" key="5">
    <source>
        <dbReference type="Pfam" id="PF04542"/>
    </source>
</evidence>
<comment type="caution">
    <text evidence="7">The sequence shown here is derived from an EMBL/GenBank/DDBJ whole genome shotgun (WGS) entry which is preliminary data.</text>
</comment>
<dbReference type="CDD" id="cd06171">
    <property type="entry name" value="Sigma70_r4"/>
    <property type="match status" value="1"/>
</dbReference>
<dbReference type="PANTHER" id="PTHR43133:SF59">
    <property type="entry name" value="ECF RNA POLYMERASE SIGMA FACTOR SIGR"/>
    <property type="match status" value="1"/>
</dbReference>
<keyword evidence="8" id="KW-1185">Reference proteome</keyword>
<dbReference type="SUPFAM" id="SSF88659">
    <property type="entry name" value="Sigma3 and sigma4 domains of RNA polymerase sigma factors"/>
    <property type="match status" value="1"/>
</dbReference>
<keyword evidence="4" id="KW-0804">Transcription</keyword>
<protein>
    <submittedName>
        <fullName evidence="7">Sigma-70 family RNA polymerase sigma factor</fullName>
    </submittedName>
</protein>
<keyword evidence="3" id="KW-0731">Sigma factor</keyword>
<reference evidence="7 8" key="1">
    <citation type="submission" date="2022-09" db="EMBL/GenBank/DDBJ databases">
        <title>Chelativorans salina sp. nov., a novel slightly halophilic bacterium isolated from a saline lake sediment enrichment.</title>
        <authorList>
            <person name="Gao L."/>
            <person name="Fang B.-Z."/>
            <person name="Li W.-J."/>
        </authorList>
    </citation>
    <scope>NUCLEOTIDE SEQUENCE [LARGE SCALE GENOMIC DNA]</scope>
    <source>
        <strain evidence="7 8">EGI FJ00035</strain>
    </source>
</reference>
<feature type="domain" description="RNA polymerase sigma factor 70 region 4 type 2" evidence="6">
    <location>
        <begin position="126"/>
        <end position="177"/>
    </location>
</feature>
<evidence type="ECO:0000313" key="7">
    <source>
        <dbReference type="EMBL" id="MCT7373738.1"/>
    </source>
</evidence>
<organism evidence="7 8">
    <name type="scientific">Chelativorans salis</name>
    <dbReference type="NCBI Taxonomy" id="2978478"/>
    <lineage>
        <taxon>Bacteria</taxon>
        <taxon>Pseudomonadati</taxon>
        <taxon>Pseudomonadota</taxon>
        <taxon>Alphaproteobacteria</taxon>
        <taxon>Hyphomicrobiales</taxon>
        <taxon>Phyllobacteriaceae</taxon>
        <taxon>Chelativorans</taxon>
    </lineage>
</organism>
<dbReference type="InterPro" id="IPR007627">
    <property type="entry name" value="RNA_pol_sigma70_r2"/>
</dbReference>
<proteinExistence type="inferred from homology"/>
<dbReference type="NCBIfam" id="TIGR02937">
    <property type="entry name" value="sigma70-ECF"/>
    <property type="match status" value="1"/>
</dbReference>